<gene>
    <name evidence="6" type="ORF">N0V89_010084</name>
</gene>
<dbReference type="InterPro" id="IPR000907">
    <property type="entry name" value="LipOase"/>
</dbReference>
<comment type="caution">
    <text evidence="6">The sequence shown here is derived from an EMBL/GenBank/DDBJ whole genome shotgun (WGS) entry which is preliminary data.</text>
</comment>
<evidence type="ECO:0000256" key="2">
    <source>
        <dbReference type="ARBA" id="ARBA00022723"/>
    </source>
</evidence>
<evidence type="ECO:0000256" key="1">
    <source>
        <dbReference type="ARBA" id="ARBA00021175"/>
    </source>
</evidence>
<evidence type="ECO:0000256" key="4">
    <source>
        <dbReference type="ARBA" id="ARBA00023002"/>
    </source>
</evidence>
<dbReference type="GO" id="GO:0046872">
    <property type="term" value="F:metal ion binding"/>
    <property type="evidence" value="ECO:0007669"/>
    <property type="project" value="UniProtKB-KW"/>
</dbReference>
<evidence type="ECO:0000259" key="5">
    <source>
        <dbReference type="PROSITE" id="PS51393"/>
    </source>
</evidence>
<accession>A0A9W8XEK1</accession>
<evidence type="ECO:0000313" key="6">
    <source>
        <dbReference type="EMBL" id="KAJ4348706.1"/>
    </source>
</evidence>
<keyword evidence="3" id="KW-0223">Dioxygenase</keyword>
<evidence type="ECO:0000256" key="3">
    <source>
        <dbReference type="ARBA" id="ARBA00022964"/>
    </source>
</evidence>
<dbReference type="Gene3D" id="1.20.245.10">
    <property type="entry name" value="Lipoxygenase-1, Domain 5"/>
    <property type="match status" value="1"/>
</dbReference>
<dbReference type="PANTHER" id="PTHR11771">
    <property type="entry name" value="LIPOXYGENASE"/>
    <property type="match status" value="1"/>
</dbReference>
<dbReference type="SUPFAM" id="SSF48484">
    <property type="entry name" value="Lipoxigenase"/>
    <property type="match status" value="1"/>
</dbReference>
<proteinExistence type="predicted"/>
<dbReference type="GO" id="GO:0034440">
    <property type="term" value="P:lipid oxidation"/>
    <property type="evidence" value="ECO:0007669"/>
    <property type="project" value="InterPro"/>
</dbReference>
<dbReference type="InterPro" id="IPR013819">
    <property type="entry name" value="LipOase_C"/>
</dbReference>
<sequence length="605" mass="67109">MTLVTIIGSKHIEIAGWHGKPVHRVLVGIDGEEPKYYNGTQCRGEERGNKLNVYGLGSITEDRAFAKNFKIVFDFLYGPAVAGGPFYPSGSLGQAKVAADIANEQLETQPNTILVVEDTARASNSTEQILQFQGLDTFDEYLLLYQGQWAKTLPKGPAPGVLTNYTQDLFFSMERLANSAFSVRRLPKSSKLPFQVDASIISKLADTNLQKLLEEGRLFYADHRAQASRPKTTNKFAAACDAYFYISRKTGQFLPLAIRTNVGSNLIYTPVDEDADWTLAKIMFNVNDFFFAQTWHLASTHEVVQITWLAAIRTLSVDHPIYALLDRLTYQLFSIQPLAQSFLFDNGTAFDTLFPVTGTGARDFVTELYFNGTGAFQAGYFEADLKKRGLIHGDGPDLADFPYYENASTIHKAMKGFIRTFVKSFYKSDRAVRGDRELQAWAAEANGPAKAIDFPKKFDNIDAVVDALTHIAHLVSTVHHSVNTNNLISISATLPMHPASLYKPVPTIKGNTSVAQYLPPLQAALAQFQVDGIFNRSLSYMFDSPTLLGGTNRETRTAAAKFKETMQSFSKEIKARTFDKDGLSLGAPFIWRALDPEEAPFSLSI</sequence>
<feature type="domain" description="Lipoxygenase" evidence="5">
    <location>
        <begin position="136"/>
        <end position="605"/>
    </location>
</feature>
<dbReference type="Gene3D" id="3.10.450.60">
    <property type="match status" value="1"/>
</dbReference>
<keyword evidence="4" id="KW-0560">Oxidoreductase</keyword>
<dbReference type="GeneID" id="80913614"/>
<dbReference type="OrthoDB" id="407298at2759"/>
<dbReference type="AlphaFoldDB" id="A0A9W8XEK1"/>
<dbReference type="RefSeq" id="XP_056068094.1">
    <property type="nucleotide sequence ID" value="XM_056218829.1"/>
</dbReference>
<keyword evidence="7" id="KW-1185">Reference proteome</keyword>
<dbReference type="EMBL" id="JAPEUX010000007">
    <property type="protein sequence ID" value="KAJ4348706.1"/>
    <property type="molecule type" value="Genomic_DNA"/>
</dbReference>
<reference evidence="6" key="1">
    <citation type="submission" date="2022-10" db="EMBL/GenBank/DDBJ databases">
        <title>Tapping the CABI collections for fungal endophytes: first genome assemblies for Collariella, Neodidymelliopsis, Ascochyta clinopodiicola, Didymella pomorum, Didymosphaeria variabile, Neocosmospora piperis and Neocucurbitaria cava.</title>
        <authorList>
            <person name="Hill R."/>
        </authorList>
    </citation>
    <scope>NUCLEOTIDE SEQUENCE</scope>
    <source>
        <strain evidence="6">IMI 356815</strain>
    </source>
</reference>
<dbReference type="PROSITE" id="PS51393">
    <property type="entry name" value="LIPOXYGENASE_3"/>
    <property type="match status" value="1"/>
</dbReference>
<name>A0A9W8XEK1_9PLEO</name>
<evidence type="ECO:0000313" key="7">
    <source>
        <dbReference type="Proteomes" id="UP001140513"/>
    </source>
</evidence>
<organism evidence="6 7">
    <name type="scientific">Didymosphaeria variabile</name>
    <dbReference type="NCBI Taxonomy" id="1932322"/>
    <lineage>
        <taxon>Eukaryota</taxon>
        <taxon>Fungi</taxon>
        <taxon>Dikarya</taxon>
        <taxon>Ascomycota</taxon>
        <taxon>Pezizomycotina</taxon>
        <taxon>Dothideomycetes</taxon>
        <taxon>Pleosporomycetidae</taxon>
        <taxon>Pleosporales</taxon>
        <taxon>Massarineae</taxon>
        <taxon>Didymosphaeriaceae</taxon>
        <taxon>Didymosphaeria</taxon>
    </lineage>
</organism>
<keyword evidence="2" id="KW-0479">Metal-binding</keyword>
<dbReference type="GO" id="GO:0050584">
    <property type="term" value="F:linoleate 11-lipoxygenase activity"/>
    <property type="evidence" value="ECO:0007669"/>
    <property type="project" value="UniProtKB-ARBA"/>
</dbReference>
<dbReference type="Proteomes" id="UP001140513">
    <property type="component" value="Unassembled WGS sequence"/>
</dbReference>
<dbReference type="Pfam" id="PF00305">
    <property type="entry name" value="Lipoxygenase"/>
    <property type="match status" value="1"/>
</dbReference>
<dbReference type="GO" id="GO:0043651">
    <property type="term" value="P:linoleic acid metabolic process"/>
    <property type="evidence" value="ECO:0007669"/>
    <property type="project" value="UniProtKB-ARBA"/>
</dbReference>
<dbReference type="InterPro" id="IPR036226">
    <property type="entry name" value="LipOase_C_sf"/>
</dbReference>
<protein>
    <recommendedName>
        <fullName evidence="1">Manganese lipoxygenase</fullName>
    </recommendedName>
</protein>